<feature type="compositionally biased region" description="Low complexity" evidence="1">
    <location>
        <begin position="68"/>
        <end position="83"/>
    </location>
</feature>
<gene>
    <name evidence="2" type="ORF">UFOPK2761_00201</name>
</gene>
<evidence type="ECO:0000256" key="1">
    <source>
        <dbReference type="SAM" id="MobiDB-lite"/>
    </source>
</evidence>
<feature type="compositionally biased region" description="Low complexity" evidence="1">
    <location>
        <begin position="91"/>
        <end position="115"/>
    </location>
</feature>
<dbReference type="AlphaFoldDB" id="A0A6J6RVU4"/>
<organism evidence="2">
    <name type="scientific">freshwater metagenome</name>
    <dbReference type="NCBI Taxonomy" id="449393"/>
    <lineage>
        <taxon>unclassified sequences</taxon>
        <taxon>metagenomes</taxon>
        <taxon>ecological metagenomes</taxon>
    </lineage>
</organism>
<sequence>MTGPLTAVRRLTSTATGLASATVRTGVGVASTAVHGALHLLHRGDGASGTRAEQQPEPVRVPTPPDPAVAVAKKQAEAAAAQKPARKTARKAPSAKAATTAPATAGEASTRKAGSGKAGSGKAGARAASQPAPKPAPPRKKASEVPLKSEPTPASAAPQEPEGPDVRPGDGGATGLAEGEPLLDAGVAAQVRAESEQLRSAAE</sequence>
<reference evidence="2" key="1">
    <citation type="submission" date="2020-05" db="EMBL/GenBank/DDBJ databases">
        <authorList>
            <person name="Chiriac C."/>
            <person name="Salcher M."/>
            <person name="Ghai R."/>
            <person name="Kavagutti S V."/>
        </authorList>
    </citation>
    <scope>NUCLEOTIDE SEQUENCE</scope>
</reference>
<accession>A0A6J6RVU4</accession>
<protein>
    <submittedName>
        <fullName evidence="2">Unannotated protein</fullName>
    </submittedName>
</protein>
<evidence type="ECO:0000313" key="2">
    <source>
        <dbReference type="EMBL" id="CAB4726643.1"/>
    </source>
</evidence>
<dbReference type="EMBL" id="CAEZYQ010000001">
    <property type="protein sequence ID" value="CAB4726643.1"/>
    <property type="molecule type" value="Genomic_DNA"/>
</dbReference>
<proteinExistence type="predicted"/>
<feature type="region of interest" description="Disordered" evidence="1">
    <location>
        <begin position="44"/>
        <end position="184"/>
    </location>
</feature>
<name>A0A6J6RVU4_9ZZZZ</name>